<feature type="compositionally biased region" description="Basic and acidic residues" evidence="2">
    <location>
        <begin position="662"/>
        <end position="671"/>
    </location>
</feature>
<feature type="compositionally biased region" description="Basic and acidic residues" evidence="2">
    <location>
        <begin position="548"/>
        <end position="582"/>
    </location>
</feature>
<feature type="region of interest" description="Disordered" evidence="2">
    <location>
        <begin position="658"/>
        <end position="815"/>
    </location>
</feature>
<reference evidence="4 5" key="1">
    <citation type="journal article" date="2021" name="Commun. Biol.">
        <title>The genome of Shorea leprosula (Dipterocarpaceae) highlights the ecological relevance of drought in aseasonal tropical rainforests.</title>
        <authorList>
            <person name="Ng K.K.S."/>
            <person name="Kobayashi M.J."/>
            <person name="Fawcett J.A."/>
            <person name="Hatakeyama M."/>
            <person name="Paape T."/>
            <person name="Ng C.H."/>
            <person name="Ang C.C."/>
            <person name="Tnah L.H."/>
            <person name="Lee C.T."/>
            <person name="Nishiyama T."/>
            <person name="Sese J."/>
            <person name="O'Brien M.J."/>
            <person name="Copetti D."/>
            <person name="Mohd Noor M.I."/>
            <person name="Ong R.C."/>
            <person name="Putra M."/>
            <person name="Sireger I.Z."/>
            <person name="Indrioko S."/>
            <person name="Kosugi Y."/>
            <person name="Izuno A."/>
            <person name="Isagi Y."/>
            <person name="Lee S.L."/>
            <person name="Shimizu K.K."/>
        </authorList>
    </citation>
    <scope>NUCLEOTIDE SEQUENCE [LARGE SCALE GENOMIC DNA]</scope>
    <source>
        <strain evidence="4">214</strain>
    </source>
</reference>
<dbReference type="Pfam" id="PF19256">
    <property type="entry name" value="LAIKA"/>
    <property type="match status" value="1"/>
</dbReference>
<organism evidence="4 5">
    <name type="scientific">Rubroshorea leprosula</name>
    <dbReference type="NCBI Taxonomy" id="152421"/>
    <lineage>
        <taxon>Eukaryota</taxon>
        <taxon>Viridiplantae</taxon>
        <taxon>Streptophyta</taxon>
        <taxon>Embryophyta</taxon>
        <taxon>Tracheophyta</taxon>
        <taxon>Spermatophyta</taxon>
        <taxon>Magnoliopsida</taxon>
        <taxon>eudicotyledons</taxon>
        <taxon>Gunneridae</taxon>
        <taxon>Pentapetalae</taxon>
        <taxon>rosids</taxon>
        <taxon>malvids</taxon>
        <taxon>Malvales</taxon>
        <taxon>Dipterocarpaceae</taxon>
        <taxon>Rubroshorea</taxon>
    </lineage>
</organism>
<dbReference type="EMBL" id="BPVZ01000014">
    <property type="protein sequence ID" value="GKU99539.1"/>
    <property type="molecule type" value="Genomic_DNA"/>
</dbReference>
<dbReference type="GO" id="GO:0005509">
    <property type="term" value="F:calcium ion binding"/>
    <property type="evidence" value="ECO:0007669"/>
    <property type="project" value="InterPro"/>
</dbReference>
<evidence type="ECO:0000313" key="5">
    <source>
        <dbReference type="Proteomes" id="UP001054252"/>
    </source>
</evidence>
<feature type="compositionally biased region" description="Basic residues" evidence="2">
    <location>
        <begin position="335"/>
        <end position="344"/>
    </location>
</feature>
<dbReference type="FunFam" id="1.10.238.10:FF:000157">
    <property type="entry name" value="ATP/GTP-binding protein family"/>
    <property type="match status" value="1"/>
</dbReference>
<proteinExistence type="predicted"/>
<dbReference type="InterPro" id="IPR025224">
    <property type="entry name" value="CCAR1/CCAR2"/>
</dbReference>
<dbReference type="InterPro" id="IPR045353">
    <property type="entry name" value="LAIKA"/>
</dbReference>
<feature type="domain" description="EF-hand" evidence="3">
    <location>
        <begin position="817"/>
        <end position="852"/>
    </location>
</feature>
<feature type="compositionally biased region" description="Basic and acidic residues" evidence="2">
    <location>
        <begin position="702"/>
        <end position="725"/>
    </location>
</feature>
<dbReference type="InterPro" id="IPR002048">
    <property type="entry name" value="EF_hand_dom"/>
</dbReference>
<comment type="caution">
    <text evidence="4">The sequence shown here is derived from an EMBL/GenBank/DDBJ whole genome shotgun (WGS) entry which is preliminary data.</text>
</comment>
<evidence type="ECO:0000313" key="4">
    <source>
        <dbReference type="EMBL" id="GKU99539.1"/>
    </source>
</evidence>
<dbReference type="AlphaFoldDB" id="A0AAV5IM40"/>
<dbReference type="Gene3D" id="1.10.238.10">
    <property type="entry name" value="EF-hand"/>
    <property type="match status" value="1"/>
</dbReference>
<feature type="compositionally biased region" description="Low complexity" evidence="2">
    <location>
        <begin position="440"/>
        <end position="454"/>
    </location>
</feature>
<gene>
    <name evidence="4" type="ORF">SLEP1_g12374</name>
</gene>
<dbReference type="GO" id="GO:0005634">
    <property type="term" value="C:nucleus"/>
    <property type="evidence" value="ECO:0007669"/>
    <property type="project" value="TreeGrafter"/>
</dbReference>
<dbReference type="PANTHER" id="PTHR14304:SF11">
    <property type="entry name" value="SAP DOMAIN-CONTAINING PROTEIN"/>
    <property type="match status" value="1"/>
</dbReference>
<dbReference type="PROSITE" id="PS50222">
    <property type="entry name" value="EF_HAND_2"/>
    <property type="match status" value="1"/>
</dbReference>
<keyword evidence="5" id="KW-1185">Reference proteome</keyword>
<feature type="compositionally biased region" description="Basic residues" evidence="2">
    <location>
        <begin position="455"/>
        <end position="469"/>
    </location>
</feature>
<dbReference type="InterPro" id="IPR025954">
    <property type="entry name" value="DBC1/CARP1_inactive_NUDIX"/>
</dbReference>
<feature type="compositionally biased region" description="Basic and acidic residues" evidence="2">
    <location>
        <begin position="517"/>
        <end position="540"/>
    </location>
</feature>
<dbReference type="SUPFAM" id="SSF47473">
    <property type="entry name" value="EF-hand"/>
    <property type="match status" value="1"/>
</dbReference>
<feature type="compositionally biased region" description="Basic and acidic residues" evidence="2">
    <location>
        <begin position="479"/>
        <end position="491"/>
    </location>
</feature>
<dbReference type="GO" id="GO:0006355">
    <property type="term" value="P:regulation of DNA-templated transcription"/>
    <property type="evidence" value="ECO:0007669"/>
    <property type="project" value="InterPro"/>
</dbReference>
<feature type="compositionally biased region" description="Basic and acidic residues" evidence="2">
    <location>
        <begin position="391"/>
        <end position="439"/>
    </location>
</feature>
<feature type="region of interest" description="Disordered" evidence="2">
    <location>
        <begin position="356"/>
        <end position="585"/>
    </location>
</feature>
<dbReference type="PANTHER" id="PTHR14304">
    <property type="entry name" value="CELL DIVISION CYCLE AND APOPTOSIS REGULATOR PROTEIN"/>
    <property type="match status" value="1"/>
</dbReference>
<dbReference type="Proteomes" id="UP001054252">
    <property type="component" value="Unassembled WGS sequence"/>
</dbReference>
<feature type="compositionally biased region" description="Basic and acidic residues" evidence="2">
    <location>
        <begin position="302"/>
        <end position="311"/>
    </location>
</feature>
<keyword evidence="1" id="KW-0175">Coiled coil</keyword>
<evidence type="ECO:0000259" key="3">
    <source>
        <dbReference type="PROSITE" id="PS50222"/>
    </source>
</evidence>
<feature type="compositionally biased region" description="Acidic residues" evidence="2">
    <location>
        <begin position="726"/>
        <end position="745"/>
    </location>
</feature>
<dbReference type="SMART" id="SM01122">
    <property type="entry name" value="DBC1"/>
    <property type="match status" value="1"/>
</dbReference>
<sequence>MDVNSSSLVEVERDYLSIDKRYPRLIVSPHFTKVVVNWPKENLNLSLHTPVSFEHNFIEEDGLPEVKALCSNLFPEETVKSEHKSTVWNAKIVLMSGLSKSAVEELSSEKFADDRIPHICNILRFAVLKRDHSFLAIGGQWNAVDGGNPYDDDSSLIRTALRYAKDVTNLDLQSCQNWNRFLEIHYDRVGKDGLFSHKEVTVLFVPDLSECLPSLDLWRAQWLAHKKALADRERQLSLKRERSREKKEGSKDKGIDSSKELDRGKSELSTLSGQGTAVDKEEKGGNCIEGDAIVGKGGGSDNKIEIKDGNKNDAGVQGSEKGEQGEGSITQSTGSKKRPVKKKIVKRIVKQKVANKIVDAVNAASKQNDKMDEDVGEQNALSEISGQQEEPSDHAVDVTKSVVEKEAVGDEISRSEDNSRPPEMKAEMESSENKPKDSSDPSSSVAAKKVGGKTTIKKKIIKRVPKRKVTATQASDGVDTNKDGDKDEVKVGQDGNETENKGKQTVLEKQASAADSSKLESKAEKTEKVAAVELVADKQSGKSKGSIKSKDEKVKVIDRKDESRSNSNKELKEKKKSEELPRHPGLILQMKGSKESKLQSLSLSLESLLDYTDKDIEESTFELSLFAETLYEMLQYQMGCHLLTFLQKLRLRFVTKRNQQKRQREESEKGNENLSPAKHLRTSELPVKNESTKSETPPAAQKNDEQTRAKEETTVDHVNEAKTKDEADDEPEEDPEEYEVEDESPQDNSCNENKEGKTDVDPEPERLNGNEKYEESIEDKVTTKVAEKEPQPDGDASAKIGPVINTGKKEESVDKESVDKELLQAFRFFDRNRVGYIRVEDLRLIIHNLGKFLSHKDVKELVQSALLESNTGRDDRILYNKLVRMSHI</sequence>
<accession>A0AAV5IM40</accession>
<feature type="compositionally biased region" description="Basic and acidic residues" evidence="2">
    <location>
        <begin position="752"/>
        <end position="791"/>
    </location>
</feature>
<evidence type="ECO:0000256" key="2">
    <source>
        <dbReference type="SAM" id="MobiDB-lite"/>
    </source>
</evidence>
<dbReference type="InterPro" id="IPR011992">
    <property type="entry name" value="EF-hand-dom_pair"/>
</dbReference>
<protein>
    <recommendedName>
        <fullName evidence="3">EF-hand domain-containing protein</fullName>
    </recommendedName>
</protein>
<name>A0AAV5IM40_9ROSI</name>
<feature type="region of interest" description="Disordered" evidence="2">
    <location>
        <begin position="234"/>
        <end position="344"/>
    </location>
</feature>
<feature type="compositionally biased region" description="Polar residues" evidence="2">
    <location>
        <begin position="379"/>
        <end position="389"/>
    </location>
</feature>
<dbReference type="Pfam" id="PF14443">
    <property type="entry name" value="DBC1"/>
    <property type="match status" value="1"/>
</dbReference>
<feature type="compositionally biased region" description="Basic and acidic residues" evidence="2">
    <location>
        <begin position="234"/>
        <end position="266"/>
    </location>
</feature>
<evidence type="ECO:0000256" key="1">
    <source>
        <dbReference type="ARBA" id="ARBA00023054"/>
    </source>
</evidence>